<dbReference type="PANTHER" id="PTHR10615:SF219">
    <property type="entry name" value="HISTONE ACETYLTRANSFERASE KAT5"/>
    <property type="match status" value="1"/>
</dbReference>
<organism evidence="16">
    <name type="scientific">Melampsora larici-populina (strain 98AG31 / pathotype 3-4-7)</name>
    <name type="common">Poplar leaf rust fungus</name>
    <dbReference type="NCBI Taxonomy" id="747676"/>
    <lineage>
        <taxon>Eukaryota</taxon>
        <taxon>Fungi</taxon>
        <taxon>Dikarya</taxon>
        <taxon>Basidiomycota</taxon>
        <taxon>Pucciniomycotina</taxon>
        <taxon>Pucciniomycetes</taxon>
        <taxon>Pucciniales</taxon>
        <taxon>Melampsoraceae</taxon>
        <taxon>Melampsora</taxon>
    </lineage>
</organism>
<reference evidence="16" key="1">
    <citation type="journal article" date="2011" name="Proc. Natl. Acad. Sci. U.S.A.">
        <title>Obligate biotrophy features unraveled by the genomic analysis of rust fungi.</title>
        <authorList>
            <person name="Duplessis S."/>
            <person name="Cuomo C.A."/>
            <person name="Lin Y.-C."/>
            <person name="Aerts A."/>
            <person name="Tisserant E."/>
            <person name="Veneault-Fourrey C."/>
            <person name="Joly D.L."/>
            <person name="Hacquard S."/>
            <person name="Amselem J."/>
            <person name="Cantarel B.L."/>
            <person name="Chiu R."/>
            <person name="Coutinho P.M."/>
            <person name="Feau N."/>
            <person name="Field M."/>
            <person name="Frey P."/>
            <person name="Gelhaye E."/>
            <person name="Goldberg J."/>
            <person name="Grabherr M.G."/>
            <person name="Kodira C.D."/>
            <person name="Kohler A."/>
            <person name="Kuees U."/>
            <person name="Lindquist E.A."/>
            <person name="Lucas S.M."/>
            <person name="Mago R."/>
            <person name="Mauceli E."/>
            <person name="Morin E."/>
            <person name="Murat C."/>
            <person name="Pangilinan J.L."/>
            <person name="Park R."/>
            <person name="Pearson M."/>
            <person name="Quesneville H."/>
            <person name="Rouhier N."/>
            <person name="Sakthikumar S."/>
            <person name="Salamov A.A."/>
            <person name="Schmutz J."/>
            <person name="Selles B."/>
            <person name="Shapiro H."/>
            <person name="Tanguay P."/>
            <person name="Tuskan G.A."/>
            <person name="Henrissat B."/>
            <person name="Van de Peer Y."/>
            <person name="Rouze P."/>
            <person name="Ellis J.G."/>
            <person name="Dodds P.N."/>
            <person name="Schein J.E."/>
            <person name="Zhong S."/>
            <person name="Hamelin R.C."/>
            <person name="Grigoriev I.V."/>
            <person name="Szabo L.J."/>
            <person name="Martin F."/>
        </authorList>
    </citation>
    <scope>NUCLEOTIDE SEQUENCE [LARGE SCALE GENOMIC DNA]</scope>
    <source>
        <strain evidence="16">98AG31 / pathotype 3-4-7</strain>
    </source>
</reference>
<evidence type="ECO:0000256" key="11">
    <source>
        <dbReference type="ARBA" id="ARBA00023242"/>
    </source>
</evidence>
<keyword evidence="7" id="KW-0862">Zinc</keyword>
<gene>
    <name evidence="15" type="ORF">MELLADRAFT_30198</name>
</gene>
<evidence type="ECO:0000256" key="8">
    <source>
        <dbReference type="ARBA" id="ARBA00022990"/>
    </source>
</evidence>
<evidence type="ECO:0000256" key="6">
    <source>
        <dbReference type="ARBA" id="ARBA00022771"/>
    </source>
</evidence>
<evidence type="ECO:0000259" key="14">
    <source>
        <dbReference type="PROSITE" id="PS51726"/>
    </source>
</evidence>
<dbReference type="SUPFAM" id="SSF55729">
    <property type="entry name" value="Acyl-CoA N-acyltransferases (Nat)"/>
    <property type="match status" value="1"/>
</dbReference>
<keyword evidence="9" id="KW-0805">Transcription regulation</keyword>
<sequence>YCQCLCLFGKLFIDHKYIFFDVEGFHFYILTEATTPLFDHVLGFFSKEKISYDGYNLACIVTFPPYQKKGYGTLLIEFSYELDRYLAEQEDRVVLGTPERPLSELGAKGYLAFWTSVLV</sequence>
<dbReference type="PANTHER" id="PTHR10615">
    <property type="entry name" value="HISTONE ACETYLTRANSFERASE"/>
    <property type="match status" value="1"/>
</dbReference>
<dbReference type="InterPro" id="IPR036388">
    <property type="entry name" value="WH-like_DNA-bd_sf"/>
</dbReference>
<keyword evidence="6" id="KW-0863">Zinc-finger</keyword>
<protein>
    <recommendedName>
        <fullName evidence="3">histone acetyltransferase</fullName>
        <ecNumber evidence="3">2.3.1.48</ecNumber>
    </recommendedName>
</protein>
<dbReference type="KEGG" id="mlr:MELLADRAFT_30198"/>
<evidence type="ECO:0000256" key="5">
    <source>
        <dbReference type="ARBA" id="ARBA00022723"/>
    </source>
</evidence>
<feature type="non-terminal residue" evidence="15">
    <location>
        <position position="119"/>
    </location>
</feature>
<keyword evidence="12" id="KW-0012">Acyltransferase</keyword>
<evidence type="ECO:0000256" key="13">
    <source>
        <dbReference type="PIRSR" id="PIRSR602717-51"/>
    </source>
</evidence>
<accession>F4RSI0</accession>
<dbReference type="InterPro" id="IPR016181">
    <property type="entry name" value="Acyl_CoA_acyltransferase"/>
</dbReference>
<name>F4RSI0_MELLP</name>
<dbReference type="GO" id="GO:0005634">
    <property type="term" value="C:nucleus"/>
    <property type="evidence" value="ECO:0007669"/>
    <property type="project" value="UniProtKB-SubCell"/>
</dbReference>
<keyword evidence="11" id="KW-0539">Nucleus</keyword>
<evidence type="ECO:0000256" key="4">
    <source>
        <dbReference type="ARBA" id="ARBA00022679"/>
    </source>
</evidence>
<feature type="non-terminal residue" evidence="15">
    <location>
        <position position="1"/>
    </location>
</feature>
<dbReference type="STRING" id="747676.F4RSI0"/>
<comment type="subcellular location">
    <subcellularLocation>
        <location evidence="1">Nucleus</location>
    </subcellularLocation>
</comment>
<keyword evidence="4" id="KW-0808">Transferase</keyword>
<dbReference type="InParanoid" id="F4RSI0"/>
<dbReference type="GO" id="GO:0008270">
    <property type="term" value="F:zinc ion binding"/>
    <property type="evidence" value="ECO:0007669"/>
    <property type="project" value="UniProtKB-KW"/>
</dbReference>
<evidence type="ECO:0000256" key="9">
    <source>
        <dbReference type="ARBA" id="ARBA00023015"/>
    </source>
</evidence>
<dbReference type="Gene3D" id="3.40.630.30">
    <property type="match status" value="1"/>
</dbReference>
<dbReference type="GO" id="GO:0035267">
    <property type="term" value="C:NuA4 histone acetyltransferase complex"/>
    <property type="evidence" value="ECO:0007669"/>
    <property type="project" value="TreeGrafter"/>
</dbReference>
<dbReference type="EMBL" id="GL883117">
    <property type="protein sequence ID" value="EGG04604.1"/>
    <property type="molecule type" value="Genomic_DNA"/>
</dbReference>
<dbReference type="PROSITE" id="PS51726">
    <property type="entry name" value="MYST_HAT"/>
    <property type="match status" value="1"/>
</dbReference>
<dbReference type="HOGENOM" id="CLU_011815_0_5_1"/>
<dbReference type="InterPro" id="IPR050603">
    <property type="entry name" value="MYST_HAT"/>
</dbReference>
<dbReference type="eggNOG" id="KOG2747">
    <property type="taxonomic scope" value="Eukaryota"/>
</dbReference>
<keyword evidence="5" id="KW-0479">Metal-binding</keyword>
<dbReference type="OrthoDB" id="787137at2759"/>
<dbReference type="InterPro" id="IPR002717">
    <property type="entry name" value="HAT_MYST-type"/>
</dbReference>
<dbReference type="VEuPathDB" id="FungiDB:MELLADRAFT_30198"/>
<dbReference type="Proteomes" id="UP000001072">
    <property type="component" value="Unassembled WGS sequence"/>
</dbReference>
<evidence type="ECO:0000256" key="1">
    <source>
        <dbReference type="ARBA" id="ARBA00004123"/>
    </source>
</evidence>
<dbReference type="EC" id="2.3.1.48" evidence="3"/>
<evidence type="ECO:0000313" key="16">
    <source>
        <dbReference type="Proteomes" id="UP000001072"/>
    </source>
</evidence>
<dbReference type="Gene3D" id="1.10.10.10">
    <property type="entry name" value="Winged helix-like DNA-binding domain superfamily/Winged helix DNA-binding domain"/>
    <property type="match status" value="1"/>
</dbReference>
<dbReference type="Pfam" id="PF01853">
    <property type="entry name" value="MOZ_SAS"/>
    <property type="match status" value="1"/>
</dbReference>
<feature type="domain" description="MYST-type HAT" evidence="14">
    <location>
        <begin position="1"/>
        <end position="119"/>
    </location>
</feature>
<keyword evidence="10" id="KW-0804">Transcription</keyword>
<dbReference type="GeneID" id="18927096"/>
<keyword evidence="16" id="KW-1185">Reference proteome</keyword>
<evidence type="ECO:0000256" key="12">
    <source>
        <dbReference type="ARBA" id="ARBA00023315"/>
    </source>
</evidence>
<keyword evidence="8" id="KW-0007">Acetylation</keyword>
<dbReference type="GO" id="GO:0006355">
    <property type="term" value="P:regulation of DNA-templated transcription"/>
    <property type="evidence" value="ECO:0007669"/>
    <property type="project" value="InterPro"/>
</dbReference>
<dbReference type="AlphaFoldDB" id="F4RSI0"/>
<evidence type="ECO:0000256" key="10">
    <source>
        <dbReference type="ARBA" id="ARBA00023163"/>
    </source>
</evidence>
<evidence type="ECO:0000256" key="7">
    <source>
        <dbReference type="ARBA" id="ARBA00022833"/>
    </source>
</evidence>
<dbReference type="RefSeq" id="XP_007412043.1">
    <property type="nucleotide sequence ID" value="XM_007411981.1"/>
</dbReference>
<evidence type="ECO:0000313" key="15">
    <source>
        <dbReference type="EMBL" id="EGG04604.1"/>
    </source>
</evidence>
<feature type="active site" description="Proton donor/acceptor" evidence="13">
    <location>
        <position position="99"/>
    </location>
</feature>
<dbReference type="GO" id="GO:0046972">
    <property type="term" value="F:histone H4K16 acetyltransferase activity"/>
    <property type="evidence" value="ECO:0007669"/>
    <property type="project" value="TreeGrafter"/>
</dbReference>
<evidence type="ECO:0000256" key="3">
    <source>
        <dbReference type="ARBA" id="ARBA00013184"/>
    </source>
</evidence>
<evidence type="ECO:0000256" key="2">
    <source>
        <dbReference type="ARBA" id="ARBA00010107"/>
    </source>
</evidence>
<proteinExistence type="inferred from homology"/>
<comment type="similarity">
    <text evidence="2">Belongs to the MYST (SAS/MOZ) family.</text>
</comment>